<feature type="region of interest" description="Disordered" evidence="1">
    <location>
        <begin position="1"/>
        <end position="21"/>
    </location>
</feature>
<dbReference type="EMBL" id="CP011112">
    <property type="protein sequence ID" value="AKU18759.1"/>
    <property type="molecule type" value="Genomic_DNA"/>
</dbReference>
<feature type="compositionally biased region" description="Pro residues" evidence="1">
    <location>
        <begin position="1"/>
        <end position="15"/>
    </location>
</feature>
<dbReference type="OrthoDB" id="4350726at2"/>
<dbReference type="STRING" id="571913.VV02_08460"/>
<evidence type="ECO:0008006" key="4">
    <source>
        <dbReference type="Google" id="ProtNLM"/>
    </source>
</evidence>
<organism evidence="2 3">
    <name type="scientific">Luteipulveratus mongoliensis</name>
    <dbReference type="NCBI Taxonomy" id="571913"/>
    <lineage>
        <taxon>Bacteria</taxon>
        <taxon>Bacillati</taxon>
        <taxon>Actinomycetota</taxon>
        <taxon>Actinomycetes</taxon>
        <taxon>Micrococcales</taxon>
        <taxon>Dermacoccaceae</taxon>
        <taxon>Luteipulveratus</taxon>
    </lineage>
</organism>
<dbReference type="KEGG" id="lmoi:VV02_08460"/>
<dbReference type="AlphaFoldDB" id="A0A0K1JPX3"/>
<dbReference type="PATRIC" id="fig|571913.6.peg.1732"/>
<accession>A0A0K1JPX3</accession>
<dbReference type="Gene3D" id="6.10.140.2080">
    <property type="match status" value="1"/>
</dbReference>
<name>A0A0K1JPX3_9MICO</name>
<evidence type="ECO:0000313" key="3">
    <source>
        <dbReference type="Proteomes" id="UP000066480"/>
    </source>
</evidence>
<dbReference type="Gene3D" id="1.10.10.2390">
    <property type="match status" value="1"/>
</dbReference>
<gene>
    <name evidence="2" type="ORF">VV02_08460</name>
</gene>
<sequence length="120" mass="13361">MAPPEPQAEPEPAPAPVQEDRPALLRRMQEWLRAGYPEGVPSTDYVPLLALLRRRLTDDEVKQICRELIAAEGGKDGPRTPISAIDAQVLITKVTQEMPAESDITRVRERLEAKGWPVEA</sequence>
<evidence type="ECO:0000313" key="2">
    <source>
        <dbReference type="EMBL" id="AKU18759.1"/>
    </source>
</evidence>
<dbReference type="InterPro" id="IPR021784">
    <property type="entry name" value="DUF3349"/>
</dbReference>
<dbReference type="Pfam" id="PF11829">
    <property type="entry name" value="DUF3349"/>
    <property type="match status" value="1"/>
</dbReference>
<protein>
    <recommendedName>
        <fullName evidence="4">DUF3349 domain-containing protein</fullName>
    </recommendedName>
</protein>
<dbReference type="Proteomes" id="UP000066480">
    <property type="component" value="Chromosome"/>
</dbReference>
<proteinExistence type="predicted"/>
<keyword evidence="3" id="KW-1185">Reference proteome</keyword>
<reference evidence="2 3" key="1">
    <citation type="submission" date="2015-03" db="EMBL/GenBank/DDBJ databases">
        <title>Luteipulveratus halotolerans sp. nov., a novel actinobacterium (Dermacoccaceae) from Sarawak, Malaysia.</title>
        <authorList>
            <person name="Juboi H."/>
            <person name="Basik A."/>
            <person name="Shamsul S.S."/>
            <person name="Arnold P."/>
            <person name="Schmitt E.K."/>
            <person name="Sanglier J.-J."/>
            <person name="Yeo T."/>
        </authorList>
    </citation>
    <scope>NUCLEOTIDE SEQUENCE [LARGE SCALE GENOMIC DNA]</scope>
    <source>
        <strain evidence="2 3">MN07-A0370</strain>
    </source>
</reference>
<evidence type="ECO:0000256" key="1">
    <source>
        <dbReference type="SAM" id="MobiDB-lite"/>
    </source>
</evidence>